<evidence type="ECO:0000313" key="5">
    <source>
        <dbReference type="EMBL" id="WQF88840.1"/>
    </source>
</evidence>
<reference evidence="6" key="1">
    <citation type="journal article" date="2023" name="bioRxiv">
        <title>Complete genome of the Medicago anthracnose fungus, Colletotrichum destructivum, reveals a mini-chromosome-like region within a core chromosome.</title>
        <authorList>
            <person name="Lapalu N."/>
            <person name="Simon A."/>
            <person name="Lu A."/>
            <person name="Plaumann P.-L."/>
            <person name="Amselem J."/>
            <person name="Pigne S."/>
            <person name="Auger A."/>
            <person name="Koch C."/>
            <person name="Dallery J.-F."/>
            <person name="O'Connell R.J."/>
        </authorList>
    </citation>
    <scope>NUCLEOTIDE SEQUENCE [LARGE SCALE GENOMIC DNA]</scope>
    <source>
        <strain evidence="6">CBS 520.97</strain>
    </source>
</reference>
<dbReference type="GO" id="GO:0032259">
    <property type="term" value="P:methylation"/>
    <property type="evidence" value="ECO:0007669"/>
    <property type="project" value="UniProtKB-KW"/>
</dbReference>
<evidence type="ECO:0000256" key="1">
    <source>
        <dbReference type="ARBA" id="ARBA00022603"/>
    </source>
</evidence>
<dbReference type="InterPro" id="IPR029063">
    <property type="entry name" value="SAM-dependent_MTases_sf"/>
</dbReference>
<dbReference type="PROSITE" id="PS51683">
    <property type="entry name" value="SAM_OMT_II"/>
    <property type="match status" value="1"/>
</dbReference>
<evidence type="ECO:0000259" key="4">
    <source>
        <dbReference type="Pfam" id="PF00891"/>
    </source>
</evidence>
<dbReference type="AlphaFoldDB" id="A0AAX4J047"/>
<dbReference type="PANTHER" id="PTHR43712">
    <property type="entry name" value="PUTATIVE (AFU_ORTHOLOGUE AFUA_4G14580)-RELATED"/>
    <property type="match status" value="1"/>
</dbReference>
<dbReference type="KEGG" id="cdet:87950354"/>
<accession>A0AAX4J047</accession>
<protein>
    <submittedName>
        <fullName evidence="5">O-methyltransferase domain, S-adenosyl-L-methionine-dependent methyltransferase superfamily</fullName>
    </submittedName>
</protein>
<keyword evidence="2" id="KW-0808">Transferase</keyword>
<dbReference type="PANTHER" id="PTHR43712:SF17">
    <property type="entry name" value="O-METHYLTRANSFERASE"/>
    <property type="match status" value="1"/>
</dbReference>
<dbReference type="InterPro" id="IPR016461">
    <property type="entry name" value="COMT-like"/>
</dbReference>
<evidence type="ECO:0000256" key="3">
    <source>
        <dbReference type="ARBA" id="ARBA00022691"/>
    </source>
</evidence>
<dbReference type="SUPFAM" id="SSF53335">
    <property type="entry name" value="S-adenosyl-L-methionine-dependent methyltransferases"/>
    <property type="match status" value="1"/>
</dbReference>
<sequence length="451" mass="50859">MPLSGPNTANSLNGGSTRGSEYLCTVENVTADAFASDKDRAKALQATYEAIARLESPWETFIRIQANMAQQSAVTLGFKIIKDVGLMPKWHEKGNIPMTSAQLAELVGNCDPQLLRKFCLILLAIKTIHERFLTAQDRFLRLLASNGFLEQTPDEKFKPNRFCIELANPDFNMLTDFHYLICENAYRLMPEYLAERGYKNPTDPHDTVVRKSTGHNGDLWSYMKQNPKIGESFNIVQKLSTAMEPAWTDIYPPQNLVHESDPKLPLFVDVGGGIGQDLLKLYNMYPEEASRLYLEDLGEVIADADAKSIIPDAVNRLEYNFFTPQPVKGKVPNTEPAEQGVDCVTDARAYYLRHIIHDWPDESAREILHMQKSAMKPGYSKLLIYDHVLDDQKCPSSAAAYDIAMMVHLCGQERTEKQWLALFDSVGLRVTKLWKKPPSTSNVIELEVPLS</sequence>
<dbReference type="EMBL" id="CP137313">
    <property type="protein sequence ID" value="WQF88840.1"/>
    <property type="molecule type" value="Genomic_DNA"/>
</dbReference>
<keyword evidence="1" id="KW-0489">Methyltransferase</keyword>
<dbReference type="GeneID" id="87950354"/>
<evidence type="ECO:0000313" key="6">
    <source>
        <dbReference type="Proteomes" id="UP001322277"/>
    </source>
</evidence>
<organism evidence="5 6">
    <name type="scientific">Colletotrichum destructivum</name>
    <dbReference type="NCBI Taxonomy" id="34406"/>
    <lineage>
        <taxon>Eukaryota</taxon>
        <taxon>Fungi</taxon>
        <taxon>Dikarya</taxon>
        <taxon>Ascomycota</taxon>
        <taxon>Pezizomycotina</taxon>
        <taxon>Sordariomycetes</taxon>
        <taxon>Hypocreomycetidae</taxon>
        <taxon>Glomerellales</taxon>
        <taxon>Glomerellaceae</taxon>
        <taxon>Colletotrichum</taxon>
        <taxon>Colletotrichum destructivum species complex</taxon>
    </lineage>
</organism>
<dbReference type="Pfam" id="PF00891">
    <property type="entry name" value="Methyltransf_2"/>
    <property type="match status" value="1"/>
</dbReference>
<proteinExistence type="predicted"/>
<dbReference type="GO" id="GO:0008171">
    <property type="term" value="F:O-methyltransferase activity"/>
    <property type="evidence" value="ECO:0007669"/>
    <property type="project" value="InterPro"/>
</dbReference>
<keyword evidence="6" id="KW-1185">Reference proteome</keyword>
<feature type="domain" description="O-methyltransferase C-terminal" evidence="4">
    <location>
        <begin position="263"/>
        <end position="428"/>
    </location>
</feature>
<dbReference type="InterPro" id="IPR001077">
    <property type="entry name" value="COMT_C"/>
</dbReference>
<name>A0AAX4J047_9PEZI</name>
<dbReference type="RefSeq" id="XP_062786061.1">
    <property type="nucleotide sequence ID" value="XM_062930010.1"/>
</dbReference>
<gene>
    <name evidence="5" type="ORF">CDEST_13854</name>
</gene>
<dbReference type="Proteomes" id="UP001322277">
    <property type="component" value="Chromosome 9"/>
</dbReference>
<dbReference type="Gene3D" id="3.40.50.150">
    <property type="entry name" value="Vaccinia Virus protein VP39"/>
    <property type="match status" value="1"/>
</dbReference>
<keyword evidence="3" id="KW-0949">S-adenosyl-L-methionine</keyword>
<evidence type="ECO:0000256" key="2">
    <source>
        <dbReference type="ARBA" id="ARBA00022679"/>
    </source>
</evidence>